<protein>
    <submittedName>
        <fullName evidence="1">Uncharacterized protein</fullName>
    </submittedName>
</protein>
<gene>
    <name evidence="1" type="ORF">DB30_02553</name>
</gene>
<proteinExistence type="predicted"/>
<accession>A0A0C1ZLU3</accession>
<comment type="caution">
    <text evidence="1">The sequence shown here is derived from an EMBL/GenBank/DDBJ whole genome shotgun (WGS) entry which is preliminary data.</text>
</comment>
<sequence>MTLPFASGCKKQKYDVETTSPANAGQVQIVLSLDKTGNGKITFAFEHLPPPQRVDDSLKAYVVWGTADGKDPYKIGVLNYNAKKRSGTLEATFADDRLTVLVTLEEDPSVPAPVGARVLEQVVVAPKK</sequence>
<dbReference type="AlphaFoldDB" id="A0A0C1ZLU3"/>
<organism evidence="1 2">
    <name type="scientific">Enhygromyxa salina</name>
    <dbReference type="NCBI Taxonomy" id="215803"/>
    <lineage>
        <taxon>Bacteria</taxon>
        <taxon>Pseudomonadati</taxon>
        <taxon>Myxococcota</taxon>
        <taxon>Polyangia</taxon>
        <taxon>Nannocystales</taxon>
        <taxon>Nannocystaceae</taxon>
        <taxon>Enhygromyxa</taxon>
    </lineage>
</organism>
<dbReference type="Proteomes" id="UP000031599">
    <property type="component" value="Unassembled WGS sequence"/>
</dbReference>
<reference evidence="1 2" key="1">
    <citation type="submission" date="2014-12" db="EMBL/GenBank/DDBJ databases">
        <title>Genome assembly of Enhygromyxa salina DSM 15201.</title>
        <authorList>
            <person name="Sharma G."/>
            <person name="Subramanian S."/>
        </authorList>
    </citation>
    <scope>NUCLEOTIDE SEQUENCE [LARGE SCALE GENOMIC DNA]</scope>
    <source>
        <strain evidence="1 2">DSM 15201</strain>
    </source>
</reference>
<evidence type="ECO:0000313" key="1">
    <source>
        <dbReference type="EMBL" id="KIG11758.1"/>
    </source>
</evidence>
<name>A0A0C1ZLU3_9BACT</name>
<dbReference type="EMBL" id="JMCC02000183">
    <property type="protein sequence ID" value="KIG11758.1"/>
    <property type="molecule type" value="Genomic_DNA"/>
</dbReference>
<dbReference type="RefSeq" id="WP_052559110.1">
    <property type="nucleotide sequence ID" value="NZ_JMCC02000183.1"/>
</dbReference>
<evidence type="ECO:0000313" key="2">
    <source>
        <dbReference type="Proteomes" id="UP000031599"/>
    </source>
</evidence>